<comment type="caution">
    <text evidence="1">The sequence shown here is derived from an EMBL/GenBank/DDBJ whole genome shotgun (WGS) entry which is preliminary data.</text>
</comment>
<proteinExistence type="predicted"/>
<reference evidence="1 2" key="1">
    <citation type="submission" date="2024-01" db="EMBL/GenBank/DDBJ databases">
        <title>Uliginosibacterium soil sp. nov.</title>
        <authorList>
            <person name="Lv Y."/>
        </authorList>
    </citation>
    <scope>NUCLEOTIDE SEQUENCE [LARGE SCALE GENOMIC DNA]</scope>
    <source>
        <strain evidence="1 2">H3</strain>
    </source>
</reference>
<sequence>MLSMTRPYTLPDERALKRAIDELGRLEPAQALSEAAQWIESLLGNTDLADTVRLRALFALDQAVHRQARACIELYLSAVAVGSPARNSLWKCAHGHWSLVFDAYGESLVTMAAAGKGDKDAAMLAELSTRAIRAGSQCAKWDAFRHGPITEAVWARLNLAYRLAAGQGVTRRNMRLRADRATETNVEREYLRAFALHSLGVDQLDAYRLELASRLIQYVLPYLELTEAPDAASLHWIDVSGAQPPARLVRTPGNSGALRFFSGVVAAQPLQDMLELVVAGEVPAPLVAAGESVASDTHGKVASVLSHMIRSWSNEPPVRRHRRHALPGRMLVVEGLLQFARRLAGDPNAAEPRTWQMQDASLHGVGAETMLDEGNELAVGTLVGMHLPEGSGWRVGAVRRLWRSSSAIGPIGRIGVELLGGTPAAASVDDGSAKVDVIVLDTLKRGQPVRILVPVPGPRAGQAIYLLCGTVPVKLSPLTTLEYGADHEIRMYLYAG</sequence>
<keyword evidence="2" id="KW-1185">Reference proteome</keyword>
<dbReference type="EMBL" id="JAYXHS010000002">
    <property type="protein sequence ID" value="MEC5386258.1"/>
    <property type="molecule type" value="Genomic_DNA"/>
</dbReference>
<dbReference type="Proteomes" id="UP001331561">
    <property type="component" value="Unassembled WGS sequence"/>
</dbReference>
<dbReference type="RefSeq" id="WP_327599230.1">
    <property type="nucleotide sequence ID" value="NZ_JAYXHS010000002.1"/>
</dbReference>
<organism evidence="1 2">
    <name type="scientific">Uliginosibacterium silvisoli</name>
    <dbReference type="NCBI Taxonomy" id="3114758"/>
    <lineage>
        <taxon>Bacteria</taxon>
        <taxon>Pseudomonadati</taxon>
        <taxon>Pseudomonadota</taxon>
        <taxon>Betaproteobacteria</taxon>
        <taxon>Rhodocyclales</taxon>
        <taxon>Zoogloeaceae</taxon>
        <taxon>Uliginosibacterium</taxon>
    </lineage>
</organism>
<gene>
    <name evidence="1" type="ORF">VVD49_11020</name>
</gene>
<name>A0ABU6K365_9RHOO</name>
<evidence type="ECO:0000313" key="2">
    <source>
        <dbReference type="Proteomes" id="UP001331561"/>
    </source>
</evidence>
<protein>
    <submittedName>
        <fullName evidence="1">Uncharacterized protein</fullName>
    </submittedName>
</protein>
<evidence type="ECO:0000313" key="1">
    <source>
        <dbReference type="EMBL" id="MEC5386258.1"/>
    </source>
</evidence>
<accession>A0ABU6K365</accession>